<dbReference type="Pfam" id="PF12796">
    <property type="entry name" value="Ank_2"/>
    <property type="match status" value="1"/>
</dbReference>
<dbReference type="PROSITE" id="PS50297">
    <property type="entry name" value="ANK_REP_REGION"/>
    <property type="match status" value="1"/>
</dbReference>
<evidence type="ECO:0000256" key="1">
    <source>
        <dbReference type="PROSITE-ProRule" id="PRU00023"/>
    </source>
</evidence>
<evidence type="ECO:0008006" key="5">
    <source>
        <dbReference type="Google" id="ProtNLM"/>
    </source>
</evidence>
<dbReference type="InterPro" id="IPR036770">
    <property type="entry name" value="Ankyrin_rpt-contain_sf"/>
</dbReference>
<dbReference type="PANTHER" id="PTHR24121:SF23">
    <property type="entry name" value="NO MECHANORECEPTOR POTENTIAL C, ISOFORM H"/>
    <property type="match status" value="1"/>
</dbReference>
<keyword evidence="2" id="KW-0472">Membrane</keyword>
<evidence type="ECO:0000313" key="3">
    <source>
        <dbReference type="EMBL" id="KAI9159775.1"/>
    </source>
</evidence>
<dbReference type="SMART" id="SM00248">
    <property type="entry name" value="ANK"/>
    <property type="match status" value="4"/>
</dbReference>
<feature type="repeat" description="ANK" evidence="1">
    <location>
        <begin position="190"/>
        <end position="211"/>
    </location>
</feature>
<dbReference type="SUPFAM" id="SSF48403">
    <property type="entry name" value="Ankyrin repeat"/>
    <property type="match status" value="1"/>
</dbReference>
<proteinExistence type="predicted"/>
<reference evidence="3" key="1">
    <citation type="journal article" date="2022" name="Plant J.">
        <title>Strategies of tolerance reflected in two North American maple genomes.</title>
        <authorList>
            <person name="McEvoy S.L."/>
            <person name="Sezen U.U."/>
            <person name="Trouern-Trend A."/>
            <person name="McMahon S.M."/>
            <person name="Schaberg P.G."/>
            <person name="Yang J."/>
            <person name="Wegrzyn J.L."/>
            <person name="Swenson N.G."/>
        </authorList>
    </citation>
    <scope>NUCLEOTIDE SEQUENCE</scope>
    <source>
        <strain evidence="3">91603</strain>
    </source>
</reference>
<feature type="transmembrane region" description="Helical" evidence="2">
    <location>
        <begin position="338"/>
        <end position="359"/>
    </location>
</feature>
<dbReference type="PANTHER" id="PTHR24121">
    <property type="entry name" value="NO MECHANORECEPTOR POTENTIAL C, ISOFORM D-RELATED"/>
    <property type="match status" value="1"/>
</dbReference>
<dbReference type="AlphaFoldDB" id="A0AAD5NGS3"/>
<protein>
    <recommendedName>
        <fullName evidence="5">PGG domain-containing protein</fullName>
    </recommendedName>
</protein>
<name>A0AAD5NGS3_ACENE</name>
<keyword evidence="2" id="KW-1133">Transmembrane helix</keyword>
<dbReference type="InterPro" id="IPR002110">
    <property type="entry name" value="Ankyrin_rpt"/>
</dbReference>
<keyword evidence="2" id="KW-0812">Transmembrane</keyword>
<dbReference type="Gene3D" id="1.25.40.20">
    <property type="entry name" value="Ankyrin repeat-containing domain"/>
    <property type="match status" value="1"/>
</dbReference>
<dbReference type="Proteomes" id="UP001064489">
    <property type="component" value="Chromosome 2"/>
</dbReference>
<organism evidence="3 4">
    <name type="scientific">Acer negundo</name>
    <name type="common">Box elder</name>
    <dbReference type="NCBI Taxonomy" id="4023"/>
    <lineage>
        <taxon>Eukaryota</taxon>
        <taxon>Viridiplantae</taxon>
        <taxon>Streptophyta</taxon>
        <taxon>Embryophyta</taxon>
        <taxon>Tracheophyta</taxon>
        <taxon>Spermatophyta</taxon>
        <taxon>Magnoliopsida</taxon>
        <taxon>eudicotyledons</taxon>
        <taxon>Gunneridae</taxon>
        <taxon>Pentapetalae</taxon>
        <taxon>rosids</taxon>
        <taxon>malvids</taxon>
        <taxon>Sapindales</taxon>
        <taxon>Sapindaceae</taxon>
        <taxon>Hippocastanoideae</taxon>
        <taxon>Acereae</taxon>
        <taxon>Acer</taxon>
    </lineage>
</organism>
<keyword evidence="1" id="KW-0040">ANK repeat</keyword>
<feature type="transmembrane region" description="Helical" evidence="2">
    <location>
        <begin position="308"/>
        <end position="331"/>
    </location>
</feature>
<accession>A0AAD5NGS3</accession>
<feature type="transmembrane region" description="Helical" evidence="2">
    <location>
        <begin position="371"/>
        <end position="395"/>
    </location>
</feature>
<keyword evidence="4" id="KW-1185">Reference proteome</keyword>
<sequence length="450" mass="50954">MAAATTTPPSNSSVLSSLSDAIENEEIQTLKSLLSNNPEILDLAAKNWPKNPLILAWKLRKFLVIAEIGIWKPEFAIEKKQDGFTILHSSCIRGDVEMVRALVRLDSQLCLLKDDCHSMTPLQMAVMHGRGDVIREILLSCPESIEKLTSQKETVFHLAANKHQSDAFEVLLDEAMRLNQQHLLRQTDRHGNTALHTAVSNQLIRVVKLLLHGPESGDWWPWLHDPATPEIGHLLHEAGGREGNFGEQKQSFPHPRSNKNDLLVVLAIFIGLAFTITCSLPTFFPKAHFVAGRVVFQYNDVAHQDLPLVFYIMSIITVVFATSMGFLLALLRSFPCGNLLLLTGIATSIAYMLQTYYIVPKFSIRIGTHHISSFLLMWILAVGLIFCGVLTNLVWKYLSLIFYDFAKWLKMKPDANVLSPSWNCINNHCSFQQVNRRLHIFDRKRNLKWL</sequence>
<gene>
    <name evidence="3" type="ORF">LWI28_001816</name>
</gene>
<dbReference type="PROSITE" id="PS50088">
    <property type="entry name" value="ANK_REPEAT"/>
    <property type="match status" value="1"/>
</dbReference>
<evidence type="ECO:0000313" key="4">
    <source>
        <dbReference type="Proteomes" id="UP001064489"/>
    </source>
</evidence>
<dbReference type="EMBL" id="JAJSOW010000106">
    <property type="protein sequence ID" value="KAI9159775.1"/>
    <property type="molecule type" value="Genomic_DNA"/>
</dbReference>
<reference evidence="3" key="2">
    <citation type="submission" date="2023-02" db="EMBL/GenBank/DDBJ databases">
        <authorList>
            <person name="Swenson N.G."/>
            <person name="Wegrzyn J.L."/>
            <person name="Mcevoy S.L."/>
        </authorList>
    </citation>
    <scope>NUCLEOTIDE SEQUENCE</scope>
    <source>
        <strain evidence="3">91603</strain>
        <tissue evidence="3">Leaf</tissue>
    </source>
</reference>
<comment type="caution">
    <text evidence="3">The sequence shown here is derived from an EMBL/GenBank/DDBJ whole genome shotgun (WGS) entry which is preliminary data.</text>
</comment>
<feature type="transmembrane region" description="Helical" evidence="2">
    <location>
        <begin position="262"/>
        <end position="284"/>
    </location>
</feature>
<evidence type="ECO:0000256" key="2">
    <source>
        <dbReference type="SAM" id="Phobius"/>
    </source>
</evidence>